<keyword evidence="11" id="KW-0325">Glycoprotein</keyword>
<dbReference type="InterPro" id="IPR003439">
    <property type="entry name" value="ABC_transporter-like_ATP-bd"/>
</dbReference>
<dbReference type="FunFam" id="3.40.50.300:FF:000702">
    <property type="entry name" value="ABC transporter (Adp1)"/>
    <property type="match status" value="1"/>
</dbReference>
<keyword evidence="4 12" id="KW-0812">Transmembrane</keyword>
<evidence type="ECO:0000256" key="7">
    <source>
        <dbReference type="ARBA" id="ARBA00022824"/>
    </source>
</evidence>
<feature type="domain" description="ABC transporter" evidence="13">
    <location>
        <begin position="505"/>
        <end position="745"/>
    </location>
</feature>
<gene>
    <name evidence="14" type="ORF">INT44_002817</name>
</gene>
<name>A0A8H7UNT6_9FUNG</name>
<keyword evidence="5" id="KW-0732">Signal</keyword>
<dbReference type="PROSITE" id="PS00022">
    <property type="entry name" value="EGF_1"/>
    <property type="match status" value="1"/>
</dbReference>
<dbReference type="PROSITE" id="PS50893">
    <property type="entry name" value="ABC_TRANSPORTER_2"/>
    <property type="match status" value="1"/>
</dbReference>
<dbReference type="GO" id="GO:0016887">
    <property type="term" value="F:ATP hydrolysis activity"/>
    <property type="evidence" value="ECO:0007669"/>
    <property type="project" value="InterPro"/>
</dbReference>
<feature type="transmembrane region" description="Helical" evidence="12">
    <location>
        <begin position="949"/>
        <end position="970"/>
    </location>
</feature>
<keyword evidence="7" id="KW-0256">Endoplasmic reticulum</keyword>
<evidence type="ECO:0000313" key="14">
    <source>
        <dbReference type="EMBL" id="KAG2186593.1"/>
    </source>
</evidence>
<dbReference type="CDD" id="cd03213">
    <property type="entry name" value="ABCG_EPDR"/>
    <property type="match status" value="1"/>
</dbReference>
<evidence type="ECO:0000256" key="3">
    <source>
        <dbReference type="ARBA" id="ARBA00022448"/>
    </source>
</evidence>
<proteinExistence type="inferred from homology"/>
<evidence type="ECO:0000256" key="6">
    <source>
        <dbReference type="ARBA" id="ARBA00022741"/>
    </source>
</evidence>
<comment type="caution">
    <text evidence="14">The sequence shown here is derived from an EMBL/GenBank/DDBJ whole genome shotgun (WGS) entry which is preliminary data.</text>
</comment>
<dbReference type="GO" id="GO:0005524">
    <property type="term" value="F:ATP binding"/>
    <property type="evidence" value="ECO:0007669"/>
    <property type="project" value="UniProtKB-KW"/>
</dbReference>
<dbReference type="SMART" id="SM00382">
    <property type="entry name" value="AAA"/>
    <property type="match status" value="1"/>
</dbReference>
<dbReference type="Pfam" id="PF19055">
    <property type="entry name" value="ABC2_membrane_7"/>
    <property type="match status" value="1"/>
</dbReference>
<evidence type="ECO:0000259" key="13">
    <source>
        <dbReference type="PROSITE" id="PS50893"/>
    </source>
</evidence>
<dbReference type="PANTHER" id="PTHR48041">
    <property type="entry name" value="ABC TRANSPORTER G FAMILY MEMBER 28"/>
    <property type="match status" value="1"/>
</dbReference>
<dbReference type="GO" id="GO:0005789">
    <property type="term" value="C:endoplasmic reticulum membrane"/>
    <property type="evidence" value="ECO:0007669"/>
    <property type="project" value="UniProtKB-SubCell"/>
</dbReference>
<keyword evidence="6" id="KW-0547">Nucleotide-binding</keyword>
<feature type="transmembrane region" description="Helical" evidence="12">
    <location>
        <begin position="1025"/>
        <end position="1053"/>
    </location>
</feature>
<accession>A0A8H7UNT6</accession>
<dbReference type="InterPro" id="IPR050352">
    <property type="entry name" value="ABCG_transporters"/>
</dbReference>
<dbReference type="GO" id="GO:0140359">
    <property type="term" value="F:ABC-type transporter activity"/>
    <property type="evidence" value="ECO:0007669"/>
    <property type="project" value="InterPro"/>
</dbReference>
<dbReference type="Proteomes" id="UP000612746">
    <property type="component" value="Unassembled WGS sequence"/>
</dbReference>
<feature type="transmembrane region" description="Helical" evidence="12">
    <location>
        <begin position="982"/>
        <end position="1004"/>
    </location>
</feature>
<dbReference type="SUPFAM" id="SSF52540">
    <property type="entry name" value="P-loop containing nucleoside triphosphate hydrolases"/>
    <property type="match status" value="1"/>
</dbReference>
<dbReference type="PANTHER" id="PTHR48041:SF2">
    <property type="entry name" value="ATP-DEPENDENT PERMEASE-RELATED"/>
    <property type="match status" value="1"/>
</dbReference>
<keyword evidence="3" id="KW-0813">Transport</keyword>
<keyword evidence="15" id="KW-1185">Reference proteome</keyword>
<dbReference type="InterPro" id="IPR027417">
    <property type="entry name" value="P-loop_NTPase"/>
</dbReference>
<dbReference type="OrthoDB" id="66620at2759"/>
<dbReference type="InterPro" id="IPR043926">
    <property type="entry name" value="ABCG_dom"/>
</dbReference>
<evidence type="ECO:0000256" key="4">
    <source>
        <dbReference type="ARBA" id="ARBA00022692"/>
    </source>
</evidence>
<evidence type="ECO:0000256" key="1">
    <source>
        <dbReference type="ARBA" id="ARBA00004477"/>
    </source>
</evidence>
<evidence type="ECO:0000256" key="2">
    <source>
        <dbReference type="ARBA" id="ARBA00005814"/>
    </source>
</evidence>
<feature type="transmembrane region" description="Helical" evidence="12">
    <location>
        <begin position="1065"/>
        <end position="1087"/>
    </location>
</feature>
<dbReference type="PROSITE" id="PS00211">
    <property type="entry name" value="ABC_TRANSPORTER_1"/>
    <property type="match status" value="1"/>
</dbReference>
<evidence type="ECO:0000313" key="15">
    <source>
        <dbReference type="Proteomes" id="UP000612746"/>
    </source>
</evidence>
<evidence type="ECO:0000256" key="5">
    <source>
        <dbReference type="ARBA" id="ARBA00022729"/>
    </source>
</evidence>
<protein>
    <recommendedName>
        <fullName evidence="13">ABC transporter domain-containing protein</fullName>
    </recommendedName>
</protein>
<dbReference type="Gene3D" id="3.40.50.300">
    <property type="entry name" value="P-loop containing nucleotide triphosphate hydrolases"/>
    <property type="match status" value="1"/>
</dbReference>
<keyword evidence="10 12" id="KW-0472">Membrane</keyword>
<organism evidence="14 15">
    <name type="scientific">Umbelopsis vinacea</name>
    <dbReference type="NCBI Taxonomy" id="44442"/>
    <lineage>
        <taxon>Eukaryota</taxon>
        <taxon>Fungi</taxon>
        <taxon>Fungi incertae sedis</taxon>
        <taxon>Mucoromycota</taxon>
        <taxon>Mucoromycotina</taxon>
        <taxon>Umbelopsidomycetes</taxon>
        <taxon>Umbelopsidales</taxon>
        <taxon>Umbelopsidaceae</taxon>
        <taxon>Umbelopsis</taxon>
    </lineage>
</organism>
<dbReference type="InterPro" id="IPR013525">
    <property type="entry name" value="ABC2_TM"/>
</dbReference>
<dbReference type="Pfam" id="PF00005">
    <property type="entry name" value="ABC_tran"/>
    <property type="match status" value="1"/>
</dbReference>
<dbReference type="InterPro" id="IPR003593">
    <property type="entry name" value="AAA+_ATPase"/>
</dbReference>
<evidence type="ECO:0000256" key="10">
    <source>
        <dbReference type="ARBA" id="ARBA00023136"/>
    </source>
</evidence>
<sequence>MTMAVPPIKREFKGSQAPNLELRRNCSLDGSPDLDFLVTWQLDMNRTFCTLLNLLLAFKMRLLVGELSLAATLALVAVAAGQESRIDDLDFSMYKTDLLPHPFHASAKQSPAPWYLENLGTGDKDCPPCFNCMLPAFECKHFANCSEYDGKCKVSKFPNRTECRQPSQCTKFTHFELNSVPLDLEETTAKNLVMCGALSDGRERDPRRGDHCECPDGWEGINCNVCTTDNVCDSLVPTGRNGTCYRGGLTVFENHQMCNVTTSDKRCSTDRKILETLKDQIPQVTFSCNKNHNDCDFQFWVDEVESFYCHLDECVFDQGMPMPIMSYETRHGSKFSPSWLLTSPMLLFPEYDYDRNMTNYECKKIDCRCMPDEMLCGKDGSIDLTDLLKDEIKGPATFKCSNGDCAFSEPAMDDLISAVFGDDSIFLSCSSGECLHYTFVPGFERPERPTNWIAFIIGLSGVAVFLLLTGLGVWYFAKKNSSSGYIKLDDDEAGKLMHEHIPATLIFENITYGVNKQKILNGVTGIVNPGQVMAIMGASGAGKTSLLDILAKRTKSGTVGGQIYVNGHVIPNSQYKKVIGYVDQEDTMIPTLTVYETVLYSALLRLPRTMSTAAKKFRVMETLQELGIDSIKDSKIGSSGSRSISGGERRRVAIACELVTSPSILFLDEPTSGLDAYNAYNVVESLVTLARDYNRTVIFTIHQPRSNIVALFDHLLLLAKGHVVFSGPQMRVQSYFKSVGHDCPPGFNIADYLVDLTMHATNITSDHATGISTSVQAGTRPTPRRRASLREEQEAALYTPQAGLVQSTSVGDTMENPNAEWASELGSRQTRLRNERLLNNLNAAANADVIVEAGEGSSPASSITDAADKKAISPHLTQLIEAYEKSVVAVAVQDDIERALSRATQDEDPAVPLAPNNIKVVSSHERPHWFTQFRILADRTFKNLYRNPMLMFAHYTIAVVIALLCGGLFYKVENTIAGFQNRMGLFFFFEALLGFMCLTSLQVFSSERILFVRERANGYYSPVTYFLSKVLFDIIPLRVVPPLMIGLISYHMIGLVDGTTELLKFLLVLILFNLTAAAVCLAIGVVFKDLSMANLLSSMVMLFSMLFAGLLLNKDSMSPYFAWLKYLSFFQYALEALLVNELIYLQLVEERFGLSIDVPGATILSTFGFNAKNYWSDVIKLSIMFGSFIVFAFVWLQLFVKERR</sequence>
<feature type="transmembrane region" description="Helical" evidence="12">
    <location>
        <begin position="452"/>
        <end position="477"/>
    </location>
</feature>
<feature type="transmembrane region" description="Helical" evidence="12">
    <location>
        <begin position="1181"/>
        <end position="1200"/>
    </location>
</feature>
<dbReference type="Pfam" id="PF01061">
    <property type="entry name" value="ABC2_membrane"/>
    <property type="match status" value="1"/>
</dbReference>
<dbReference type="InterPro" id="IPR000742">
    <property type="entry name" value="EGF"/>
</dbReference>
<evidence type="ECO:0000256" key="12">
    <source>
        <dbReference type="SAM" id="Phobius"/>
    </source>
</evidence>
<evidence type="ECO:0000256" key="8">
    <source>
        <dbReference type="ARBA" id="ARBA00022840"/>
    </source>
</evidence>
<reference evidence="14" key="1">
    <citation type="submission" date="2020-12" db="EMBL/GenBank/DDBJ databases">
        <title>Metabolic potential, ecology and presence of endohyphal bacteria is reflected in genomic diversity of Mucoromycotina.</title>
        <authorList>
            <person name="Muszewska A."/>
            <person name="Okrasinska A."/>
            <person name="Steczkiewicz K."/>
            <person name="Drgas O."/>
            <person name="Orlowska M."/>
            <person name="Perlinska-Lenart U."/>
            <person name="Aleksandrzak-Piekarczyk T."/>
            <person name="Szatraj K."/>
            <person name="Zielenkiewicz U."/>
            <person name="Pilsyk S."/>
            <person name="Malc E."/>
            <person name="Mieczkowski P."/>
            <person name="Kruszewska J.S."/>
            <person name="Biernat P."/>
            <person name="Pawlowska J."/>
        </authorList>
    </citation>
    <scope>NUCLEOTIDE SEQUENCE</scope>
    <source>
        <strain evidence="14">WA0000051536</strain>
    </source>
</reference>
<feature type="transmembrane region" description="Helical" evidence="12">
    <location>
        <begin position="1094"/>
        <end position="1112"/>
    </location>
</feature>
<evidence type="ECO:0000256" key="9">
    <source>
        <dbReference type="ARBA" id="ARBA00022989"/>
    </source>
</evidence>
<feature type="transmembrane region" description="Helical" evidence="12">
    <location>
        <begin position="1124"/>
        <end position="1145"/>
    </location>
</feature>
<keyword evidence="9 12" id="KW-1133">Transmembrane helix</keyword>
<keyword evidence="8" id="KW-0067">ATP-binding</keyword>
<dbReference type="AlphaFoldDB" id="A0A8H7UNT6"/>
<dbReference type="EMBL" id="JAEPRA010000004">
    <property type="protein sequence ID" value="KAG2186593.1"/>
    <property type="molecule type" value="Genomic_DNA"/>
</dbReference>
<comment type="similarity">
    <text evidence="2">Belongs to the ABC transporter superfamily. ABCG family. Eye pigment precursor importer (TC 3.A.1.204) subfamily.</text>
</comment>
<comment type="subcellular location">
    <subcellularLocation>
        <location evidence="1">Endoplasmic reticulum membrane</location>
        <topology evidence="1">Multi-pass membrane protein</topology>
    </subcellularLocation>
</comment>
<evidence type="ECO:0000256" key="11">
    <source>
        <dbReference type="ARBA" id="ARBA00023180"/>
    </source>
</evidence>
<dbReference type="InterPro" id="IPR017871">
    <property type="entry name" value="ABC_transporter-like_CS"/>
</dbReference>